<sequence>MGKLDGKVVIVTGSSAGIGKTTAALFAQEGASVTIHGRSSESLKKTFELLKSKGVSENKILIIQGLIEEEKTCHDLVNKTVEKFGRIDVLVNNAGIGGKAGLEPTSMENFKYVFDVNLKSVVLITQLAIPYLEKTKGNIVNVSSIAAIKPSNMWPFYHMAKAALDHFGRCYSLLLADKGIRINTLNPGGVDTEFGFKIGMTEEMYERLKTEYSDSNVPLKRFGTSEEMAKVIFFLATDATYVTGANIVADGGTVNFAPMPKLN</sequence>
<dbReference type="Pfam" id="PF13561">
    <property type="entry name" value="adh_short_C2"/>
    <property type="match status" value="1"/>
</dbReference>
<dbReference type="PANTHER" id="PTHR44115:SF4">
    <property type="entry name" value="OXIDOREDUCTASE"/>
    <property type="match status" value="1"/>
</dbReference>
<dbReference type="PRINTS" id="PR00081">
    <property type="entry name" value="GDHRDH"/>
</dbReference>
<organism evidence="1 2">
    <name type="scientific">Acrobeloides nanus</name>
    <dbReference type="NCBI Taxonomy" id="290746"/>
    <lineage>
        <taxon>Eukaryota</taxon>
        <taxon>Metazoa</taxon>
        <taxon>Ecdysozoa</taxon>
        <taxon>Nematoda</taxon>
        <taxon>Chromadorea</taxon>
        <taxon>Rhabditida</taxon>
        <taxon>Tylenchina</taxon>
        <taxon>Cephalobomorpha</taxon>
        <taxon>Cephaloboidea</taxon>
        <taxon>Cephalobidae</taxon>
        <taxon>Acrobeloides</taxon>
    </lineage>
</organism>
<dbReference type="Proteomes" id="UP000887540">
    <property type="component" value="Unplaced"/>
</dbReference>
<reference evidence="2" key="1">
    <citation type="submission" date="2022-11" db="UniProtKB">
        <authorList>
            <consortium name="WormBaseParasite"/>
        </authorList>
    </citation>
    <scope>IDENTIFICATION</scope>
</reference>
<name>A0A914E422_9BILA</name>
<accession>A0A914E422</accession>
<protein>
    <submittedName>
        <fullName evidence="2">Uncharacterized protein</fullName>
    </submittedName>
</protein>
<dbReference type="InterPro" id="IPR002347">
    <property type="entry name" value="SDR_fam"/>
</dbReference>
<dbReference type="SUPFAM" id="SSF51735">
    <property type="entry name" value="NAD(P)-binding Rossmann-fold domains"/>
    <property type="match status" value="1"/>
</dbReference>
<dbReference type="FunFam" id="3.40.50.720:FF:000084">
    <property type="entry name" value="Short-chain dehydrogenase reductase"/>
    <property type="match status" value="1"/>
</dbReference>
<evidence type="ECO:0000313" key="1">
    <source>
        <dbReference type="Proteomes" id="UP000887540"/>
    </source>
</evidence>
<dbReference type="Gene3D" id="3.40.50.720">
    <property type="entry name" value="NAD(P)-binding Rossmann-like Domain"/>
    <property type="match status" value="1"/>
</dbReference>
<dbReference type="PRINTS" id="PR00080">
    <property type="entry name" value="SDRFAMILY"/>
</dbReference>
<dbReference type="AlphaFoldDB" id="A0A914E422"/>
<dbReference type="InterPro" id="IPR036291">
    <property type="entry name" value="NAD(P)-bd_dom_sf"/>
</dbReference>
<dbReference type="WBParaSite" id="ACRNAN_scaffold5638.g29204.t1">
    <property type="protein sequence ID" value="ACRNAN_scaffold5638.g29204.t1"/>
    <property type="gene ID" value="ACRNAN_scaffold5638.g29204"/>
</dbReference>
<evidence type="ECO:0000313" key="2">
    <source>
        <dbReference type="WBParaSite" id="ACRNAN_scaffold5638.g29204.t1"/>
    </source>
</evidence>
<dbReference type="PANTHER" id="PTHR44115">
    <property type="entry name" value="PROTEIN CBG09704"/>
    <property type="match status" value="1"/>
</dbReference>
<keyword evidence="1" id="KW-1185">Reference proteome</keyword>
<proteinExistence type="predicted"/>